<dbReference type="Gene3D" id="2.40.100.10">
    <property type="entry name" value="Cyclophilin-like"/>
    <property type="match status" value="1"/>
</dbReference>
<dbReference type="InterPro" id="IPR002130">
    <property type="entry name" value="Cyclophilin-type_PPIase_dom"/>
</dbReference>
<dbReference type="AlphaFoldDB" id="A0A8I1X3K5"/>
<gene>
    <name evidence="5" type="ORF">HA142_06765</name>
</gene>
<dbReference type="RefSeq" id="WP_100883874.1">
    <property type="nucleotide sequence ID" value="NZ_JAAORC010000002.1"/>
</dbReference>
<evidence type="ECO:0000256" key="2">
    <source>
        <dbReference type="ARBA" id="ARBA00023235"/>
    </source>
</evidence>
<accession>A0A8I1X3K5</accession>
<dbReference type="PROSITE" id="PS50072">
    <property type="entry name" value="CSA_PPIASE_2"/>
    <property type="match status" value="1"/>
</dbReference>
<sequence length="201" mass="23253">MVQACSYKSKIDPNYYCQKLKFSCIQSNKVIYFKTSKGDFAVKLFGKDNPVTVSNFLENIENNIYVNQKFYKIINYPQIRFIHGGVNPEDKSYIERKQNLNKISPTIPLEIKFKEEVKPRYNYQIKNPSETVNLVNTFESGSIAMVKSGKDKSSSTEFFFVTTKIPELDGRYSIFGKIIKGFDVLEKINKEDYIKAVQISN</sequence>
<evidence type="ECO:0000313" key="5">
    <source>
        <dbReference type="EMBL" id="MBO8223213.1"/>
    </source>
</evidence>
<comment type="function">
    <text evidence="3">PPIases accelerate the folding of proteins. It catalyzes the cis-trans isomerization of proline imidic peptide bonds in oligopeptides.</text>
</comment>
<keyword evidence="1 3" id="KW-0697">Rotamase</keyword>
<evidence type="ECO:0000256" key="1">
    <source>
        <dbReference type="ARBA" id="ARBA00023110"/>
    </source>
</evidence>
<evidence type="ECO:0000256" key="3">
    <source>
        <dbReference type="RuleBase" id="RU363019"/>
    </source>
</evidence>
<organism evidence="5 6">
    <name type="scientific">Prochlorococcus marinus str. XMU1401</name>
    <dbReference type="NCBI Taxonomy" id="2052594"/>
    <lineage>
        <taxon>Bacteria</taxon>
        <taxon>Bacillati</taxon>
        <taxon>Cyanobacteriota</taxon>
        <taxon>Cyanophyceae</taxon>
        <taxon>Synechococcales</taxon>
        <taxon>Prochlorococcaceae</taxon>
        <taxon>Prochlorococcus</taxon>
    </lineage>
</organism>
<dbReference type="PANTHER" id="PTHR43246">
    <property type="entry name" value="PEPTIDYL-PROLYL CIS-TRANS ISOMERASE CYP38, CHLOROPLASTIC"/>
    <property type="match status" value="1"/>
</dbReference>
<proteinExistence type="inferred from homology"/>
<dbReference type="InterPro" id="IPR044665">
    <property type="entry name" value="E_coli_cyclophilin_A-like"/>
</dbReference>
<evidence type="ECO:0000313" key="6">
    <source>
        <dbReference type="Proteomes" id="UP000666562"/>
    </source>
</evidence>
<reference evidence="5" key="1">
    <citation type="submission" date="2020-03" db="EMBL/GenBank/DDBJ databases">
        <title>Genome differentiation and subclade ecological adaptation of Prochlorococcus HLII clade in the global ocean.</title>
        <authorList>
            <person name="Yan W."/>
            <person name="Fen X."/>
            <person name="Zhang W."/>
        </authorList>
    </citation>
    <scope>NUCLEOTIDE SEQUENCE</scope>
    <source>
        <strain evidence="5">XMU1401</strain>
    </source>
</reference>
<dbReference type="EC" id="5.2.1.8" evidence="3"/>
<comment type="catalytic activity">
    <reaction evidence="3">
        <text>[protein]-peptidylproline (omega=180) = [protein]-peptidylproline (omega=0)</text>
        <dbReference type="Rhea" id="RHEA:16237"/>
        <dbReference type="Rhea" id="RHEA-COMP:10747"/>
        <dbReference type="Rhea" id="RHEA-COMP:10748"/>
        <dbReference type="ChEBI" id="CHEBI:83833"/>
        <dbReference type="ChEBI" id="CHEBI:83834"/>
        <dbReference type="EC" id="5.2.1.8"/>
    </reaction>
</comment>
<evidence type="ECO:0000259" key="4">
    <source>
        <dbReference type="PROSITE" id="PS50072"/>
    </source>
</evidence>
<dbReference type="Proteomes" id="UP000666562">
    <property type="component" value="Unassembled WGS sequence"/>
</dbReference>
<keyword evidence="2 3" id="KW-0413">Isomerase</keyword>
<name>A0A8I1X3K5_PROMR</name>
<dbReference type="Pfam" id="PF00160">
    <property type="entry name" value="Pro_isomerase"/>
    <property type="match status" value="1"/>
</dbReference>
<protein>
    <recommendedName>
        <fullName evidence="3">Peptidyl-prolyl cis-trans isomerase</fullName>
        <shortName evidence="3">PPIase</shortName>
        <ecNumber evidence="3">5.2.1.8</ecNumber>
    </recommendedName>
</protein>
<dbReference type="GO" id="GO:0003755">
    <property type="term" value="F:peptidyl-prolyl cis-trans isomerase activity"/>
    <property type="evidence" value="ECO:0007669"/>
    <property type="project" value="UniProtKB-UniRule"/>
</dbReference>
<dbReference type="PRINTS" id="PR00153">
    <property type="entry name" value="CSAPPISMRASE"/>
</dbReference>
<dbReference type="EMBL" id="JAAORC010000002">
    <property type="protein sequence ID" value="MBO8223213.1"/>
    <property type="molecule type" value="Genomic_DNA"/>
</dbReference>
<comment type="similarity">
    <text evidence="3">Belongs to the cyclophilin-type PPIase family.</text>
</comment>
<comment type="caution">
    <text evidence="5">The sequence shown here is derived from an EMBL/GenBank/DDBJ whole genome shotgun (WGS) entry which is preliminary data.</text>
</comment>
<dbReference type="InterPro" id="IPR029000">
    <property type="entry name" value="Cyclophilin-like_dom_sf"/>
</dbReference>
<dbReference type="SUPFAM" id="SSF50891">
    <property type="entry name" value="Cyclophilin-like"/>
    <property type="match status" value="1"/>
</dbReference>
<feature type="domain" description="PPIase cyclophilin-type" evidence="4">
    <location>
        <begin position="38"/>
        <end position="190"/>
    </location>
</feature>